<dbReference type="PANTHER" id="PTHR11360:SF111">
    <property type="entry name" value="CHASKI, ISOFORM A"/>
    <property type="match status" value="1"/>
</dbReference>
<feature type="transmembrane region" description="Helical" evidence="3">
    <location>
        <begin position="252"/>
        <end position="271"/>
    </location>
</feature>
<feature type="region of interest" description="Disordered" evidence="2">
    <location>
        <begin position="1"/>
        <end position="54"/>
    </location>
</feature>
<dbReference type="Proteomes" id="UP000005204">
    <property type="component" value="Unassembled WGS sequence"/>
</dbReference>
<reference evidence="6" key="1">
    <citation type="journal article" date="2008" name="Insect Biochem. Mol. Biol.">
        <title>The genome of a lepidopteran model insect, the silkworm Bombyx mori.</title>
        <authorList>
            <consortium name="International Silkworm Genome Consortium"/>
        </authorList>
    </citation>
    <scope>NUCLEOTIDE SEQUENCE [LARGE SCALE GENOMIC DNA]</scope>
    <source>
        <strain evidence="6">p50T</strain>
    </source>
</reference>
<evidence type="ECO:0000259" key="4">
    <source>
        <dbReference type="PROSITE" id="PS50850"/>
    </source>
</evidence>
<dbReference type="Gene3D" id="1.20.1250.20">
    <property type="entry name" value="MFS general substrate transporter like domains"/>
    <property type="match status" value="2"/>
</dbReference>
<dbReference type="GO" id="GO:0008028">
    <property type="term" value="F:monocarboxylic acid transmembrane transporter activity"/>
    <property type="evidence" value="ECO:0007669"/>
    <property type="project" value="TreeGrafter"/>
</dbReference>
<dbReference type="KEGG" id="bmor:101740131"/>
<sequence>MIAKETSDHENSSKSNLQNGNEINADGDSTHIDHDEHKDEKKVDTSHYTKKEPIESPVERVKFVGIDDDDDDEDSFYSEESFQKKLPPIPDGGWGWVVVASAFLVSACVDGLAFSFGLLHEEFTRYFETTQSQTSLIGSLFIATPLLAGPIASAIVDRFGCRVMTIIAGLLSTIGFLLAAISNSVLVLSLTFGLLSGLAMSILYVTSVVAVAFWFDKRRNLAVSLALCGMGFGTVIYSPLTHYFLQVYDWRNTVVLLAGTLLNMCVCGALMRNPEWLEIKQRRERRVAKARSKKSSSVASLSSRSFGEDSEYLGAEELKSLLQSGQSPEYILATLATSIVEAEKLEATTMMNAEQTFKRNYSAIHLPTFILQNEMVPSEVIEKLMENKNLYNIVLQNYPDSITRRKSELNVNVETPSTNIVTEPAKQHVEIKVKKPKHTQTENEKLEEKKTVERKKSVEVKTKIQGTDDNAKNKTNKDAKLHAQPSWLWQISTDHQYLRDMPLYRKKIMHRGAMLSIPRYRLRASSLPDMYRNSMWSFESDSDDEMEWYHRFWQSTKNMFDFRMLMELHFFLLNLSSMILSVWFIVPYFFLNSYMKDYNVEGGATMISIIGVASSIGIVALGWTGDQPWVNVTKTYAICLIVCGVSVAAYPLFITNYWMLSVISAVFGVTFASTYSYTPAILMELLPVENFTVGYGLILLNEGIGHLIGPPIGGLLYDLTGTWDLTFYMGGLWIVISGLCVGLVDFTRNRQMCGSAPLLKEAAASDGDDSSEE</sequence>
<protein>
    <recommendedName>
        <fullName evidence="4">Major facilitator superfamily (MFS) profile domain-containing protein</fullName>
    </recommendedName>
</protein>
<feature type="compositionally biased region" description="Basic and acidic residues" evidence="2">
    <location>
        <begin position="28"/>
        <end position="54"/>
    </location>
</feature>
<dbReference type="AlphaFoldDB" id="A0A8R2G9C0"/>
<keyword evidence="3" id="KW-0812">Transmembrane</keyword>
<dbReference type="GO" id="GO:0016020">
    <property type="term" value="C:membrane"/>
    <property type="evidence" value="ECO:0007669"/>
    <property type="project" value="UniProtKB-SubCell"/>
</dbReference>
<feature type="transmembrane region" description="Helical" evidence="3">
    <location>
        <begin position="94"/>
        <end position="116"/>
    </location>
</feature>
<dbReference type="PANTHER" id="PTHR11360">
    <property type="entry name" value="MONOCARBOXYLATE TRANSPORTER"/>
    <property type="match status" value="1"/>
</dbReference>
<feature type="transmembrane region" description="Helical" evidence="3">
    <location>
        <begin position="163"/>
        <end position="181"/>
    </location>
</feature>
<dbReference type="SUPFAM" id="SSF103473">
    <property type="entry name" value="MFS general substrate transporter"/>
    <property type="match status" value="1"/>
</dbReference>
<feature type="compositionally biased region" description="Polar residues" evidence="2">
    <location>
        <begin position="13"/>
        <end position="22"/>
    </location>
</feature>
<name>A0A8R2G9C0_BOMMO</name>
<dbReference type="Pfam" id="PF07690">
    <property type="entry name" value="MFS_1"/>
    <property type="match status" value="2"/>
</dbReference>
<evidence type="ECO:0000256" key="3">
    <source>
        <dbReference type="SAM" id="Phobius"/>
    </source>
</evidence>
<keyword evidence="3" id="KW-1133">Transmembrane helix</keyword>
<keyword evidence="6" id="KW-1185">Reference proteome</keyword>
<feature type="transmembrane region" description="Helical" evidence="3">
    <location>
        <begin position="221"/>
        <end position="240"/>
    </location>
</feature>
<evidence type="ECO:0000256" key="1">
    <source>
        <dbReference type="ARBA" id="ARBA00004141"/>
    </source>
</evidence>
<proteinExistence type="predicted"/>
<feature type="transmembrane region" description="Helical" evidence="3">
    <location>
        <begin position="690"/>
        <end position="713"/>
    </location>
</feature>
<gene>
    <name evidence="5" type="primary">101740131</name>
</gene>
<dbReference type="OMA" id="HTQTENE"/>
<dbReference type="InterPro" id="IPR050327">
    <property type="entry name" value="Proton-linked_MCT"/>
</dbReference>
<feature type="transmembrane region" description="Helical" evidence="3">
    <location>
        <begin position="187"/>
        <end position="214"/>
    </location>
</feature>
<feature type="transmembrane region" description="Helical" evidence="3">
    <location>
        <begin position="635"/>
        <end position="653"/>
    </location>
</feature>
<dbReference type="EnsemblMetazoa" id="XM_012689487.3">
    <property type="protein sequence ID" value="XP_012544941.1"/>
    <property type="gene ID" value="LOC101740131"/>
</dbReference>
<dbReference type="InterPro" id="IPR011701">
    <property type="entry name" value="MFS"/>
</dbReference>
<feature type="transmembrane region" description="Helical" evidence="3">
    <location>
        <begin position="603"/>
        <end position="623"/>
    </location>
</feature>
<dbReference type="InterPro" id="IPR020846">
    <property type="entry name" value="MFS_dom"/>
</dbReference>
<feature type="transmembrane region" description="Helical" evidence="3">
    <location>
        <begin position="568"/>
        <end position="591"/>
    </location>
</feature>
<evidence type="ECO:0000313" key="6">
    <source>
        <dbReference type="Proteomes" id="UP000005204"/>
    </source>
</evidence>
<dbReference type="PROSITE" id="PS50850">
    <property type="entry name" value="MFS"/>
    <property type="match status" value="1"/>
</dbReference>
<feature type="transmembrane region" description="Helical" evidence="3">
    <location>
        <begin position="659"/>
        <end position="678"/>
    </location>
</feature>
<reference evidence="5" key="2">
    <citation type="submission" date="2022-06" db="UniProtKB">
        <authorList>
            <consortium name="EnsemblMetazoa"/>
        </authorList>
    </citation>
    <scope>IDENTIFICATION</scope>
    <source>
        <strain evidence="5">p50T (Dazao)</strain>
    </source>
</reference>
<dbReference type="InterPro" id="IPR036259">
    <property type="entry name" value="MFS_trans_sf"/>
</dbReference>
<evidence type="ECO:0000256" key="2">
    <source>
        <dbReference type="SAM" id="MobiDB-lite"/>
    </source>
</evidence>
<comment type="subcellular location">
    <subcellularLocation>
        <location evidence="1">Membrane</location>
        <topology evidence="1">Multi-pass membrane protein</topology>
    </subcellularLocation>
</comment>
<evidence type="ECO:0000313" key="5">
    <source>
        <dbReference type="EnsemblMetazoa" id="XP_012544941.1"/>
    </source>
</evidence>
<feature type="region of interest" description="Disordered" evidence="2">
    <location>
        <begin position="436"/>
        <end position="459"/>
    </location>
</feature>
<feature type="transmembrane region" description="Helical" evidence="3">
    <location>
        <begin position="136"/>
        <end position="156"/>
    </location>
</feature>
<accession>A0A8R2G9C0</accession>
<feature type="transmembrane region" description="Helical" evidence="3">
    <location>
        <begin position="725"/>
        <end position="744"/>
    </location>
</feature>
<dbReference type="OrthoDB" id="410267at2759"/>
<feature type="compositionally biased region" description="Basic and acidic residues" evidence="2">
    <location>
        <begin position="1"/>
        <end position="12"/>
    </location>
</feature>
<organism evidence="5 6">
    <name type="scientific">Bombyx mori</name>
    <name type="common">Silk moth</name>
    <dbReference type="NCBI Taxonomy" id="7091"/>
    <lineage>
        <taxon>Eukaryota</taxon>
        <taxon>Metazoa</taxon>
        <taxon>Ecdysozoa</taxon>
        <taxon>Arthropoda</taxon>
        <taxon>Hexapoda</taxon>
        <taxon>Insecta</taxon>
        <taxon>Pterygota</taxon>
        <taxon>Neoptera</taxon>
        <taxon>Endopterygota</taxon>
        <taxon>Lepidoptera</taxon>
        <taxon>Glossata</taxon>
        <taxon>Ditrysia</taxon>
        <taxon>Bombycoidea</taxon>
        <taxon>Bombycidae</taxon>
        <taxon>Bombycinae</taxon>
        <taxon>Bombyx</taxon>
    </lineage>
</organism>
<keyword evidence="3" id="KW-0472">Membrane</keyword>
<feature type="domain" description="Major facilitator superfamily (MFS) profile" evidence="4">
    <location>
        <begin position="562"/>
        <end position="773"/>
    </location>
</feature>